<evidence type="ECO:0000313" key="2">
    <source>
        <dbReference type="EMBL" id="KAJ1092788.1"/>
    </source>
</evidence>
<comment type="caution">
    <text evidence="2">The sequence shown here is derived from an EMBL/GenBank/DDBJ whole genome shotgun (WGS) entry which is preliminary data.</text>
</comment>
<keyword evidence="3" id="KW-1185">Reference proteome</keyword>
<gene>
    <name evidence="2" type="ORF">NDU88_005898</name>
</gene>
<dbReference type="EMBL" id="JANPWB010000015">
    <property type="protein sequence ID" value="KAJ1092788.1"/>
    <property type="molecule type" value="Genomic_DNA"/>
</dbReference>
<proteinExistence type="predicted"/>
<feature type="compositionally biased region" description="Low complexity" evidence="1">
    <location>
        <begin position="120"/>
        <end position="132"/>
    </location>
</feature>
<reference evidence="2" key="1">
    <citation type="journal article" date="2022" name="bioRxiv">
        <title>Sequencing and chromosome-scale assembly of the giantPleurodeles waltlgenome.</title>
        <authorList>
            <person name="Brown T."/>
            <person name="Elewa A."/>
            <person name="Iarovenko S."/>
            <person name="Subramanian E."/>
            <person name="Araus A.J."/>
            <person name="Petzold A."/>
            <person name="Susuki M."/>
            <person name="Suzuki K.-i.T."/>
            <person name="Hayashi T."/>
            <person name="Toyoda A."/>
            <person name="Oliveira C."/>
            <person name="Osipova E."/>
            <person name="Leigh N.D."/>
            <person name="Simon A."/>
            <person name="Yun M.H."/>
        </authorList>
    </citation>
    <scope>NUCLEOTIDE SEQUENCE</scope>
    <source>
        <strain evidence="2">20211129_DDA</strain>
        <tissue evidence="2">Liver</tissue>
    </source>
</reference>
<name>A0AAV7LVC8_PLEWA</name>
<protein>
    <submittedName>
        <fullName evidence="2">Uncharacterized protein</fullName>
    </submittedName>
</protein>
<dbReference type="AlphaFoldDB" id="A0AAV7LVC8"/>
<organism evidence="2 3">
    <name type="scientific">Pleurodeles waltl</name>
    <name type="common">Iberian ribbed newt</name>
    <dbReference type="NCBI Taxonomy" id="8319"/>
    <lineage>
        <taxon>Eukaryota</taxon>
        <taxon>Metazoa</taxon>
        <taxon>Chordata</taxon>
        <taxon>Craniata</taxon>
        <taxon>Vertebrata</taxon>
        <taxon>Euteleostomi</taxon>
        <taxon>Amphibia</taxon>
        <taxon>Batrachia</taxon>
        <taxon>Caudata</taxon>
        <taxon>Salamandroidea</taxon>
        <taxon>Salamandridae</taxon>
        <taxon>Pleurodelinae</taxon>
        <taxon>Pleurodeles</taxon>
    </lineage>
</organism>
<evidence type="ECO:0000313" key="3">
    <source>
        <dbReference type="Proteomes" id="UP001066276"/>
    </source>
</evidence>
<accession>A0AAV7LVC8</accession>
<evidence type="ECO:0000256" key="1">
    <source>
        <dbReference type="SAM" id="MobiDB-lite"/>
    </source>
</evidence>
<dbReference type="Proteomes" id="UP001066276">
    <property type="component" value="Chromosome 11"/>
</dbReference>
<feature type="region of interest" description="Disordered" evidence="1">
    <location>
        <begin position="18"/>
        <end position="132"/>
    </location>
</feature>
<sequence length="163" mass="17290">MRVMRCGDSVVFALRWGGLDTFPGPARQARHTSNPARAGRQGATARPRLRYQRDPPRSPRSGGGQPRSQLLRTARTRQCDTSAPPAHPARAQPGRSAARQANLPGAVPGTAVHTRGPHGSAASDKAHASASADLHQALPPQIQRSSGTFTAGSWAHTRIGSRF</sequence>